<name>A0A0D3J956_EMIH1</name>
<evidence type="ECO:0000313" key="2">
    <source>
        <dbReference type="EnsemblProtists" id="EOD20041"/>
    </source>
</evidence>
<keyword evidence="1" id="KW-0812">Transmembrane</keyword>
<evidence type="ECO:0000313" key="3">
    <source>
        <dbReference type="Proteomes" id="UP000013827"/>
    </source>
</evidence>
<dbReference type="SUPFAM" id="SSF54427">
    <property type="entry name" value="NTF2-like"/>
    <property type="match status" value="1"/>
</dbReference>
<protein>
    <recommendedName>
        <fullName evidence="4">SnoaL-like domain-containing protein</fullName>
    </recommendedName>
</protein>
<accession>A0A0D3J956</accession>
<keyword evidence="1" id="KW-0472">Membrane</keyword>
<organism evidence="2 3">
    <name type="scientific">Emiliania huxleyi (strain CCMP1516)</name>
    <dbReference type="NCBI Taxonomy" id="280463"/>
    <lineage>
        <taxon>Eukaryota</taxon>
        <taxon>Haptista</taxon>
        <taxon>Haptophyta</taxon>
        <taxon>Prymnesiophyceae</taxon>
        <taxon>Isochrysidales</taxon>
        <taxon>Noelaerhabdaceae</taxon>
        <taxon>Emiliania</taxon>
    </lineage>
</organism>
<dbReference type="eggNOG" id="ENOG502RZQG">
    <property type="taxonomic scope" value="Eukaryota"/>
</dbReference>
<keyword evidence="1" id="KW-1133">Transmembrane helix</keyword>
<dbReference type="Proteomes" id="UP000013827">
    <property type="component" value="Unassembled WGS sequence"/>
</dbReference>
<evidence type="ECO:0008006" key="4">
    <source>
        <dbReference type="Google" id="ProtNLM"/>
    </source>
</evidence>
<keyword evidence="3" id="KW-1185">Reference proteome</keyword>
<dbReference type="AlphaFoldDB" id="A0A0D3J956"/>
<dbReference type="KEGG" id="ehx:EMIHUDRAFT_102051"/>
<dbReference type="InterPro" id="IPR032710">
    <property type="entry name" value="NTF2-like_dom_sf"/>
</dbReference>
<reference evidence="2" key="2">
    <citation type="submission" date="2024-10" db="UniProtKB">
        <authorList>
            <consortium name="EnsemblProtists"/>
        </authorList>
    </citation>
    <scope>IDENTIFICATION</scope>
</reference>
<evidence type="ECO:0000256" key="1">
    <source>
        <dbReference type="SAM" id="Phobius"/>
    </source>
</evidence>
<dbReference type="HOGENOM" id="CLU_661276_0_0_1"/>
<proteinExistence type="predicted"/>
<dbReference type="GeneID" id="17265539"/>
<sequence length="416" mass="43559">MRDGGIARSGATMSAPDEYDLAAPKFDLLEMRSFRRDATLQYAVAQRSQQLRILFFASSAVVAAAAPWAAGALLPDVSILDARGLAGCAAASLLFGSLAARERGLRGKVLLRMERELAVGDLQISQTGSALGGGRPRALSALRGERRVVAISGSPGWLLAELRSAEVYRRRLEQSGVALVCVAFGEEAAWADASRAAEAAGWLWRPADASGWRGYFSDILTAKDGSAKAAAEEGAFFALSLRGRSCASGVGRVPWDELLGTKLPPIEPLSPSDPPAPASEEEAAVLAAQAALYDALRDVDAAAVRRLCSPEDDDEVLKYDATAGLRLSSQDATVAGETAFSTGLEFPAGGKGASLLCTQRWARDQAGGWRLAQHRTIPYTAQTDAAACLRCDRRGCVALQRTGAAGPAGMPGDGPA</sequence>
<reference evidence="3" key="1">
    <citation type="journal article" date="2013" name="Nature">
        <title>Pan genome of the phytoplankton Emiliania underpins its global distribution.</title>
        <authorList>
            <person name="Read B.A."/>
            <person name="Kegel J."/>
            <person name="Klute M.J."/>
            <person name="Kuo A."/>
            <person name="Lefebvre S.C."/>
            <person name="Maumus F."/>
            <person name="Mayer C."/>
            <person name="Miller J."/>
            <person name="Monier A."/>
            <person name="Salamov A."/>
            <person name="Young J."/>
            <person name="Aguilar M."/>
            <person name="Claverie J.M."/>
            <person name="Frickenhaus S."/>
            <person name="Gonzalez K."/>
            <person name="Herman E.K."/>
            <person name="Lin Y.C."/>
            <person name="Napier J."/>
            <person name="Ogata H."/>
            <person name="Sarno A.F."/>
            <person name="Shmutz J."/>
            <person name="Schroeder D."/>
            <person name="de Vargas C."/>
            <person name="Verret F."/>
            <person name="von Dassow P."/>
            <person name="Valentin K."/>
            <person name="Van de Peer Y."/>
            <person name="Wheeler G."/>
            <person name="Dacks J.B."/>
            <person name="Delwiche C.F."/>
            <person name="Dyhrman S.T."/>
            <person name="Glockner G."/>
            <person name="John U."/>
            <person name="Richards T."/>
            <person name="Worden A.Z."/>
            <person name="Zhang X."/>
            <person name="Grigoriev I.V."/>
            <person name="Allen A.E."/>
            <person name="Bidle K."/>
            <person name="Borodovsky M."/>
            <person name="Bowler C."/>
            <person name="Brownlee C."/>
            <person name="Cock J.M."/>
            <person name="Elias M."/>
            <person name="Gladyshev V.N."/>
            <person name="Groth M."/>
            <person name="Guda C."/>
            <person name="Hadaegh A."/>
            <person name="Iglesias-Rodriguez M.D."/>
            <person name="Jenkins J."/>
            <person name="Jones B.M."/>
            <person name="Lawson T."/>
            <person name="Leese F."/>
            <person name="Lindquist E."/>
            <person name="Lobanov A."/>
            <person name="Lomsadze A."/>
            <person name="Malik S.B."/>
            <person name="Marsh M.E."/>
            <person name="Mackinder L."/>
            <person name="Mock T."/>
            <person name="Mueller-Roeber B."/>
            <person name="Pagarete A."/>
            <person name="Parker M."/>
            <person name="Probert I."/>
            <person name="Quesneville H."/>
            <person name="Raines C."/>
            <person name="Rensing S.A."/>
            <person name="Riano-Pachon D.M."/>
            <person name="Richier S."/>
            <person name="Rokitta S."/>
            <person name="Shiraiwa Y."/>
            <person name="Soanes D.M."/>
            <person name="van der Giezen M."/>
            <person name="Wahlund T.M."/>
            <person name="Williams B."/>
            <person name="Wilson W."/>
            <person name="Wolfe G."/>
            <person name="Wurch L.L."/>
        </authorList>
    </citation>
    <scope>NUCLEOTIDE SEQUENCE</scope>
</reference>
<dbReference type="PaxDb" id="2903-EOD20041"/>
<dbReference type="RefSeq" id="XP_005772470.1">
    <property type="nucleotide sequence ID" value="XM_005772413.1"/>
</dbReference>
<dbReference type="EnsemblProtists" id="EOD20041">
    <property type="protein sequence ID" value="EOD20041"/>
    <property type="gene ID" value="EMIHUDRAFT_102051"/>
</dbReference>
<feature type="transmembrane region" description="Helical" evidence="1">
    <location>
        <begin position="51"/>
        <end position="70"/>
    </location>
</feature>